<feature type="transmembrane region" description="Helical" evidence="7">
    <location>
        <begin position="136"/>
        <end position="157"/>
    </location>
</feature>
<reference evidence="9" key="2">
    <citation type="submission" date="2022-08" db="EMBL/GenBank/DDBJ databases">
        <authorList>
            <person name="Dong C."/>
        </authorList>
    </citation>
    <scope>NUCLEOTIDE SEQUENCE</scope>
    <source>
        <strain evidence="9">59MF3M-4</strain>
    </source>
</reference>
<dbReference type="GO" id="GO:0008610">
    <property type="term" value="P:lipid biosynthetic process"/>
    <property type="evidence" value="ECO:0007669"/>
    <property type="project" value="InterPro"/>
</dbReference>
<sequence>MEDFLHALVFIVLAGPVFFAVMFAERAWLIRQGKTDAYDLKESAANIGTGLIYKVLDALSIIFIGSVIYLAVQTYGFQWQSSSPLLNFILLMVLVDFNFYWVHRFMHKVRYGWAGHWVHHSSERFNFSTALRQTPVVSFNGIMLVAMLPAAVIGFSLEQAVIALELNLFFQFFVHTEVVRKLPRWFEYVFNTPSHHRVHHGSNPKQIDTNFAGVLIIWDRLFGTFVDEKDAGEIRYGVDFRPANSLNPFRLVIAEFVSMWRDILHYRDIRILWKHPSWVEEHYGRR</sequence>
<dbReference type="Pfam" id="PF04116">
    <property type="entry name" value="FA_hydroxylase"/>
    <property type="match status" value="1"/>
</dbReference>
<dbReference type="RefSeq" id="WP_260977073.1">
    <property type="nucleotide sequence ID" value="NZ_JAOANI010000022.1"/>
</dbReference>
<keyword evidence="4" id="KW-0560">Oxidoreductase</keyword>
<evidence type="ECO:0000256" key="1">
    <source>
        <dbReference type="ARBA" id="ARBA00004127"/>
    </source>
</evidence>
<keyword evidence="6 7" id="KW-0472">Membrane</keyword>
<dbReference type="AlphaFoldDB" id="A0A9X2WH81"/>
<keyword evidence="2 7" id="KW-0812">Transmembrane</keyword>
<gene>
    <name evidence="9" type="ORF">NYR02_14520</name>
</gene>
<feature type="transmembrane region" description="Helical" evidence="7">
    <location>
        <begin position="51"/>
        <end position="72"/>
    </location>
</feature>
<evidence type="ECO:0000256" key="4">
    <source>
        <dbReference type="ARBA" id="ARBA00023002"/>
    </source>
</evidence>
<comment type="caution">
    <text evidence="9">The sequence shown here is derived from an EMBL/GenBank/DDBJ whole genome shotgun (WGS) entry which is preliminary data.</text>
</comment>
<name>A0A9X2WH81_9GAMM</name>
<evidence type="ECO:0000313" key="9">
    <source>
        <dbReference type="EMBL" id="MCT7360233.1"/>
    </source>
</evidence>
<evidence type="ECO:0000256" key="6">
    <source>
        <dbReference type="ARBA" id="ARBA00023136"/>
    </source>
</evidence>
<evidence type="ECO:0000256" key="5">
    <source>
        <dbReference type="ARBA" id="ARBA00023098"/>
    </source>
</evidence>
<dbReference type="PANTHER" id="PTHR21624:SF1">
    <property type="entry name" value="ALKYLGLYCEROL MONOOXYGENASE"/>
    <property type="match status" value="1"/>
</dbReference>
<evidence type="ECO:0000256" key="7">
    <source>
        <dbReference type="SAM" id="Phobius"/>
    </source>
</evidence>
<protein>
    <submittedName>
        <fullName evidence="9">Sterol desaturase family protein</fullName>
    </submittedName>
</protein>
<dbReference type="InterPro" id="IPR006694">
    <property type="entry name" value="Fatty_acid_hydroxylase"/>
</dbReference>
<dbReference type="GO" id="GO:0012505">
    <property type="term" value="C:endomembrane system"/>
    <property type="evidence" value="ECO:0007669"/>
    <property type="project" value="UniProtKB-SubCell"/>
</dbReference>
<accession>A0A9X2WH81</accession>
<evidence type="ECO:0000259" key="8">
    <source>
        <dbReference type="Pfam" id="PF04116"/>
    </source>
</evidence>
<feature type="transmembrane region" description="Helical" evidence="7">
    <location>
        <begin position="84"/>
        <end position="102"/>
    </location>
</feature>
<feature type="transmembrane region" description="Helical" evidence="7">
    <location>
        <begin position="6"/>
        <end position="24"/>
    </location>
</feature>
<dbReference type="GO" id="GO:0016020">
    <property type="term" value="C:membrane"/>
    <property type="evidence" value="ECO:0007669"/>
    <property type="project" value="GOC"/>
</dbReference>
<reference evidence="9" key="1">
    <citation type="journal article" date="2022" name="Front. Microbiol.">
        <title>Genome-based taxonomic rearrangement of Oceanobacter-related bacteria including the description of Thalassolituus hydrocarbonoclasticus sp. nov. and Thalassolituus pacificus sp. nov. and emended description of the genus Thalassolituus.</title>
        <authorList>
            <person name="Dong C."/>
            <person name="Wei L."/>
            <person name="Wang J."/>
            <person name="Lai Q."/>
            <person name="Huang Z."/>
            <person name="Shao Z."/>
        </authorList>
    </citation>
    <scope>NUCLEOTIDE SEQUENCE</scope>
    <source>
        <strain evidence="9">59MF3M-4</strain>
    </source>
</reference>
<dbReference type="PANTHER" id="PTHR21624">
    <property type="entry name" value="STEROL DESATURASE-RELATED PROTEIN"/>
    <property type="match status" value="1"/>
</dbReference>
<comment type="subcellular location">
    <subcellularLocation>
        <location evidence="1">Endomembrane system</location>
        <topology evidence="1">Multi-pass membrane protein</topology>
    </subcellularLocation>
</comment>
<keyword evidence="3 7" id="KW-1133">Transmembrane helix</keyword>
<evidence type="ECO:0000256" key="3">
    <source>
        <dbReference type="ARBA" id="ARBA00022989"/>
    </source>
</evidence>
<keyword evidence="5" id="KW-0443">Lipid metabolism</keyword>
<feature type="domain" description="Fatty acid hydroxylase" evidence="8">
    <location>
        <begin position="88"/>
        <end position="224"/>
    </location>
</feature>
<evidence type="ECO:0000256" key="2">
    <source>
        <dbReference type="ARBA" id="ARBA00022692"/>
    </source>
</evidence>
<evidence type="ECO:0000313" key="10">
    <source>
        <dbReference type="Proteomes" id="UP001147830"/>
    </source>
</evidence>
<dbReference type="Proteomes" id="UP001147830">
    <property type="component" value="Unassembled WGS sequence"/>
</dbReference>
<dbReference type="GO" id="GO:0006643">
    <property type="term" value="P:membrane lipid metabolic process"/>
    <property type="evidence" value="ECO:0007669"/>
    <property type="project" value="TreeGrafter"/>
</dbReference>
<dbReference type="GO" id="GO:0050479">
    <property type="term" value="F:glyceryl-ether monooxygenase activity"/>
    <property type="evidence" value="ECO:0007669"/>
    <property type="project" value="TreeGrafter"/>
</dbReference>
<keyword evidence="10" id="KW-1185">Reference proteome</keyword>
<proteinExistence type="predicted"/>
<dbReference type="GO" id="GO:0005506">
    <property type="term" value="F:iron ion binding"/>
    <property type="evidence" value="ECO:0007669"/>
    <property type="project" value="InterPro"/>
</dbReference>
<dbReference type="InterPro" id="IPR051689">
    <property type="entry name" value="Sterol_desaturase/TMEM195"/>
</dbReference>
<organism evidence="9 10">
    <name type="scientific">Thalassolituus pacificus</name>
    <dbReference type="NCBI Taxonomy" id="2975440"/>
    <lineage>
        <taxon>Bacteria</taxon>
        <taxon>Pseudomonadati</taxon>
        <taxon>Pseudomonadota</taxon>
        <taxon>Gammaproteobacteria</taxon>
        <taxon>Oceanospirillales</taxon>
        <taxon>Oceanospirillaceae</taxon>
        <taxon>Thalassolituus</taxon>
    </lineage>
</organism>
<dbReference type="EMBL" id="JAOANI010000022">
    <property type="protein sequence ID" value="MCT7360233.1"/>
    <property type="molecule type" value="Genomic_DNA"/>
</dbReference>